<evidence type="ECO:0000256" key="1">
    <source>
        <dbReference type="SAM" id="Phobius"/>
    </source>
</evidence>
<keyword evidence="1" id="KW-0472">Membrane</keyword>
<evidence type="ECO:0000313" key="3">
    <source>
        <dbReference type="Proteomes" id="UP000323505"/>
    </source>
</evidence>
<dbReference type="RefSeq" id="WP_148767456.1">
    <property type="nucleotide sequence ID" value="NZ_VSRQ01000010.1"/>
</dbReference>
<gene>
    <name evidence="2" type="ORF">FXF68_36805</name>
</gene>
<evidence type="ECO:0000313" key="2">
    <source>
        <dbReference type="EMBL" id="TYK43711.1"/>
    </source>
</evidence>
<comment type="caution">
    <text evidence="2">The sequence shown here is derived from an EMBL/GenBank/DDBJ whole genome shotgun (WGS) entry which is preliminary data.</text>
</comment>
<dbReference type="Proteomes" id="UP000323505">
    <property type="component" value="Unassembled WGS sequence"/>
</dbReference>
<feature type="transmembrane region" description="Helical" evidence="1">
    <location>
        <begin position="46"/>
        <end position="63"/>
    </location>
</feature>
<accession>A0A5D3F5X0</accession>
<keyword evidence="1" id="KW-1133">Transmembrane helix</keyword>
<dbReference type="AlphaFoldDB" id="A0A5D3F5X0"/>
<keyword evidence="1" id="KW-0812">Transmembrane</keyword>
<sequence length="407" mass="45157">MRPKPYVWRRPDPRGWLLAPVGWIILGAALLLSISDSPSVPTEVRVVIGFAGLAVLVFSGLWISGSHQAWSPFLTMGGAFAVCLGVLDHDPPGARIVCALIGLAIPGVAHLSGRVYQNCLPHLYGEPRIVRPSPRAKPDYGSWLVSTASELHHAPIVVLNRRSKQTAFELTDHRGQVLARVREIPHPRADDGMRAAFDFRNMAAPRYVIEVAALDGRPLFFIDGSEIQIDTAVPNGAGFHRAFAVVRPDGREIACCGGLLFDRVYADVMRDVGFKLDGLLYEWGQSMIVEAGNGTVPCSWATNRSKVRWRRTFHFTLLDADAATFAQLDFMTDIKVRHMIRFREQIPDNMRMLGIATLVVLGSERRKEVLPPDPAAPEPYPGFGDVHQAHYRRLRGFMDGLVAECRR</sequence>
<name>A0A5D3F5X0_9ACTN</name>
<keyword evidence="3" id="KW-1185">Reference proteome</keyword>
<reference evidence="2 3" key="1">
    <citation type="submission" date="2019-08" db="EMBL/GenBank/DDBJ databases">
        <title>Actinomadura sp. nov. CYP1-5 isolated from mountain soil.</title>
        <authorList>
            <person name="Songsumanus A."/>
            <person name="Kuncharoen N."/>
            <person name="Kudo T."/>
            <person name="Yuki M."/>
            <person name="Igarashi Y."/>
            <person name="Tanasupawat S."/>
        </authorList>
    </citation>
    <scope>NUCLEOTIDE SEQUENCE [LARGE SCALE GENOMIC DNA]</scope>
    <source>
        <strain evidence="2 3">CYP1-5</strain>
    </source>
</reference>
<dbReference type="EMBL" id="VSRQ01000010">
    <property type="protein sequence ID" value="TYK43711.1"/>
    <property type="molecule type" value="Genomic_DNA"/>
</dbReference>
<protein>
    <submittedName>
        <fullName evidence="2">Uncharacterized protein</fullName>
    </submittedName>
</protein>
<feature type="transmembrane region" description="Helical" evidence="1">
    <location>
        <begin position="15"/>
        <end position="34"/>
    </location>
</feature>
<proteinExistence type="predicted"/>
<organism evidence="2 3">
    <name type="scientific">Actinomadura decatromicini</name>
    <dbReference type="NCBI Taxonomy" id="2604572"/>
    <lineage>
        <taxon>Bacteria</taxon>
        <taxon>Bacillati</taxon>
        <taxon>Actinomycetota</taxon>
        <taxon>Actinomycetes</taxon>
        <taxon>Streptosporangiales</taxon>
        <taxon>Thermomonosporaceae</taxon>
        <taxon>Actinomadura</taxon>
    </lineage>
</organism>